<keyword evidence="1" id="KW-1133">Transmembrane helix</keyword>
<dbReference type="EMBL" id="CM018222">
    <property type="protein sequence ID" value="KAB2016358.1"/>
    <property type="molecule type" value="Genomic_DNA"/>
</dbReference>
<evidence type="ECO:0000313" key="2">
    <source>
        <dbReference type="EMBL" id="KAB2016358.1"/>
    </source>
</evidence>
<keyword evidence="1" id="KW-0472">Membrane</keyword>
<gene>
    <name evidence="2" type="ORF">ES319_D08G091400v1</name>
</gene>
<sequence>EEKSQLQHNLRQLCNEPWGPRSQRSKKKRLKKYQLSARLETGNFFFCTISFCSKYLVKSFLSLTSNLPYYPFILATIFFLLSNLLLVLHYFLLGKRRQGLGLLWCY</sequence>
<feature type="transmembrane region" description="Helical" evidence="1">
    <location>
        <begin position="69"/>
        <end position="93"/>
    </location>
</feature>
<feature type="non-terminal residue" evidence="2">
    <location>
        <position position="106"/>
    </location>
</feature>
<keyword evidence="3" id="KW-1185">Reference proteome</keyword>
<proteinExistence type="predicted"/>
<feature type="transmembrane region" description="Helical" evidence="1">
    <location>
        <begin position="35"/>
        <end position="57"/>
    </location>
</feature>
<dbReference type="Proteomes" id="UP000327439">
    <property type="component" value="Chromosome D08"/>
</dbReference>
<organism evidence="2 3">
    <name type="scientific">Gossypium barbadense</name>
    <name type="common">Sea Island cotton</name>
    <name type="synonym">Hibiscus barbadensis</name>
    <dbReference type="NCBI Taxonomy" id="3634"/>
    <lineage>
        <taxon>Eukaryota</taxon>
        <taxon>Viridiplantae</taxon>
        <taxon>Streptophyta</taxon>
        <taxon>Embryophyta</taxon>
        <taxon>Tracheophyta</taxon>
        <taxon>Spermatophyta</taxon>
        <taxon>Magnoliopsida</taxon>
        <taxon>eudicotyledons</taxon>
        <taxon>Gunneridae</taxon>
        <taxon>Pentapetalae</taxon>
        <taxon>rosids</taxon>
        <taxon>malvids</taxon>
        <taxon>Malvales</taxon>
        <taxon>Malvaceae</taxon>
        <taxon>Malvoideae</taxon>
        <taxon>Gossypium</taxon>
    </lineage>
</organism>
<evidence type="ECO:0000256" key="1">
    <source>
        <dbReference type="SAM" id="Phobius"/>
    </source>
</evidence>
<protein>
    <submittedName>
        <fullName evidence="2">Uncharacterized protein</fullName>
    </submittedName>
</protein>
<name>A0A5J5QBB1_GOSBA</name>
<accession>A0A5J5QBB1</accession>
<dbReference type="AlphaFoldDB" id="A0A5J5QBB1"/>
<reference evidence="3" key="1">
    <citation type="journal article" date="2020" name="Nat. Genet.">
        <title>Genomic diversifications of five Gossypium allopolyploid species and their impact on cotton improvement.</title>
        <authorList>
            <person name="Chen Z.J."/>
            <person name="Sreedasyam A."/>
            <person name="Ando A."/>
            <person name="Song Q."/>
            <person name="De Santiago L.M."/>
            <person name="Hulse-Kemp A.M."/>
            <person name="Ding M."/>
            <person name="Ye W."/>
            <person name="Kirkbride R.C."/>
            <person name="Jenkins J."/>
            <person name="Plott C."/>
            <person name="Lovell J."/>
            <person name="Lin Y.M."/>
            <person name="Vaughn R."/>
            <person name="Liu B."/>
            <person name="Simpson S."/>
            <person name="Scheffler B.E."/>
            <person name="Wen L."/>
            <person name="Saski C.A."/>
            <person name="Grover C.E."/>
            <person name="Hu G."/>
            <person name="Conover J.L."/>
            <person name="Carlson J.W."/>
            <person name="Shu S."/>
            <person name="Boston L.B."/>
            <person name="Williams M."/>
            <person name="Peterson D.G."/>
            <person name="McGee K."/>
            <person name="Jones D.C."/>
            <person name="Wendel J.F."/>
            <person name="Stelly D.M."/>
            <person name="Grimwood J."/>
            <person name="Schmutz J."/>
        </authorList>
    </citation>
    <scope>NUCLEOTIDE SEQUENCE [LARGE SCALE GENOMIC DNA]</scope>
    <source>
        <strain evidence="3">cv. 3-79</strain>
    </source>
</reference>
<feature type="non-terminal residue" evidence="2">
    <location>
        <position position="1"/>
    </location>
</feature>
<keyword evidence="1" id="KW-0812">Transmembrane</keyword>
<evidence type="ECO:0000313" key="3">
    <source>
        <dbReference type="Proteomes" id="UP000327439"/>
    </source>
</evidence>